<feature type="compositionally biased region" description="Basic and acidic residues" evidence="1">
    <location>
        <begin position="252"/>
        <end position="261"/>
    </location>
</feature>
<dbReference type="Pfam" id="PF04773">
    <property type="entry name" value="FecR"/>
    <property type="match status" value="1"/>
</dbReference>
<dbReference type="PANTHER" id="PTHR38731">
    <property type="entry name" value="LIPL45-RELATED LIPOPROTEIN-RELATED"/>
    <property type="match status" value="1"/>
</dbReference>
<dbReference type="AlphaFoldDB" id="A0A1J5SZE9"/>
<dbReference type="PANTHER" id="PTHR38731:SF1">
    <property type="entry name" value="FECR PROTEIN DOMAIN-CONTAINING PROTEIN"/>
    <property type="match status" value="1"/>
</dbReference>
<gene>
    <name evidence="3" type="ORF">GALL_50980</name>
</gene>
<comment type="caution">
    <text evidence="3">The sequence shown here is derived from an EMBL/GenBank/DDBJ whole genome shotgun (WGS) entry which is preliminary data.</text>
</comment>
<evidence type="ECO:0000259" key="2">
    <source>
        <dbReference type="Pfam" id="PF04773"/>
    </source>
</evidence>
<name>A0A1J5SZE9_9ZZZZ</name>
<feature type="domain" description="FecR protein" evidence="2">
    <location>
        <begin position="56"/>
        <end position="142"/>
    </location>
</feature>
<dbReference type="EMBL" id="MLJW01000013">
    <property type="protein sequence ID" value="OIR13961.1"/>
    <property type="molecule type" value="Genomic_DNA"/>
</dbReference>
<feature type="compositionally biased region" description="Polar residues" evidence="1">
    <location>
        <begin position="231"/>
        <end position="240"/>
    </location>
</feature>
<evidence type="ECO:0000313" key="3">
    <source>
        <dbReference type="EMBL" id="OIR13961.1"/>
    </source>
</evidence>
<accession>A0A1J5SZE9</accession>
<protein>
    <submittedName>
        <fullName evidence="3">FecR protein</fullName>
    </submittedName>
</protein>
<feature type="region of interest" description="Disordered" evidence="1">
    <location>
        <begin position="218"/>
        <end position="261"/>
    </location>
</feature>
<feature type="compositionally biased region" description="Basic and acidic residues" evidence="1">
    <location>
        <begin position="311"/>
        <end position="329"/>
    </location>
</feature>
<reference evidence="3" key="1">
    <citation type="submission" date="2016-10" db="EMBL/GenBank/DDBJ databases">
        <title>Sequence of Gallionella enrichment culture.</title>
        <authorList>
            <person name="Poehlein A."/>
            <person name="Muehling M."/>
            <person name="Daniel R."/>
        </authorList>
    </citation>
    <scope>NUCLEOTIDE SEQUENCE</scope>
</reference>
<feature type="compositionally biased region" description="Basic and acidic residues" evidence="1">
    <location>
        <begin position="293"/>
        <end position="304"/>
    </location>
</feature>
<evidence type="ECO:0000256" key="1">
    <source>
        <dbReference type="SAM" id="MobiDB-lite"/>
    </source>
</evidence>
<organism evidence="3">
    <name type="scientific">mine drainage metagenome</name>
    <dbReference type="NCBI Taxonomy" id="410659"/>
    <lineage>
        <taxon>unclassified sequences</taxon>
        <taxon>metagenomes</taxon>
        <taxon>ecological metagenomes</taxon>
    </lineage>
</organism>
<dbReference type="InterPro" id="IPR006860">
    <property type="entry name" value="FecR"/>
</dbReference>
<proteinExistence type="predicted"/>
<sequence length="329" mass="36968">MKNLFGLLILLLLNPAVHAAELFGTVDALSGSASLIDQTGRAAPIVIGMNVYEGQTIISAADGEVHLVTEDGGIIAVRPDTEFRVDEYKADGSTADKIFMSLLKGTVRSITGWIGKFDNSAYRITTPTATIGVRGTDHETTVIEKGNGDEPGTYDNVIEGATIMKTPQGSAEVTPGKYAFAPKGRSATPFFLTQRPHFLQDRRLKIEDRIQQRKETLRGRLNQMREERINQTKSIQSNRRPANEGVNAGNQQRERMTGQRRELRAQRYEQAQHLRTNRADAAWQNRPAQQRGNDARTMLRRENRPNNLYSEKGKRSSPERERHRGMRRE</sequence>
<feature type="compositionally biased region" description="Basic and acidic residues" evidence="1">
    <location>
        <begin position="218"/>
        <end position="230"/>
    </location>
</feature>
<feature type="region of interest" description="Disordered" evidence="1">
    <location>
        <begin position="275"/>
        <end position="329"/>
    </location>
</feature>